<dbReference type="Proteomes" id="UP000600026">
    <property type="component" value="Unassembled WGS sequence"/>
</dbReference>
<evidence type="ECO:0000256" key="1">
    <source>
        <dbReference type="SAM" id="MobiDB-lite"/>
    </source>
</evidence>
<keyword evidence="3" id="KW-1185">Reference proteome</keyword>
<name>A0A919GZF2_9ACTN</name>
<sequence>MAATSGSSSPRSLSLWVVLIRVTPRPRVLLWFSVVCQVKGYPVAEGVAVRPHGGPPGTVITPAPPSPPEDVPVPWTLPPRPSRRSLLTGAAGAAGAALLTGCSGGEPPAADSSIPLERQMREAAVRDSERLLERYDATTAAHPALAPRLAPLRTAVAAHTAALASSPGPVTGSPTAAPSWAASPTTVTSAGAPAPVPAQPADALTALADAERSLSEARTIDLAGAPGELARLLASVAACGAVHAYLLTSTPGAKP</sequence>
<evidence type="ECO:0000313" key="3">
    <source>
        <dbReference type="Proteomes" id="UP000600026"/>
    </source>
</evidence>
<dbReference type="PROSITE" id="PS51318">
    <property type="entry name" value="TAT"/>
    <property type="match status" value="1"/>
</dbReference>
<evidence type="ECO:0008006" key="4">
    <source>
        <dbReference type="Google" id="ProtNLM"/>
    </source>
</evidence>
<protein>
    <recommendedName>
        <fullName evidence="4">Lipoprotein</fullName>
    </recommendedName>
</protein>
<accession>A0A919GZF2</accession>
<feature type="region of interest" description="Disordered" evidence="1">
    <location>
        <begin position="164"/>
        <end position="193"/>
    </location>
</feature>
<comment type="caution">
    <text evidence="2">The sequence shown here is derived from an EMBL/GenBank/DDBJ whole genome shotgun (WGS) entry which is preliminary data.</text>
</comment>
<organism evidence="2 3">
    <name type="scientific">Streptomyces xanthophaeus</name>
    <dbReference type="NCBI Taxonomy" id="67385"/>
    <lineage>
        <taxon>Bacteria</taxon>
        <taxon>Bacillati</taxon>
        <taxon>Actinomycetota</taxon>
        <taxon>Actinomycetes</taxon>
        <taxon>Kitasatosporales</taxon>
        <taxon>Streptomycetaceae</taxon>
        <taxon>Streptomyces</taxon>
    </lineage>
</organism>
<gene>
    <name evidence="2" type="ORF">Sxan_44390</name>
</gene>
<evidence type="ECO:0000313" key="2">
    <source>
        <dbReference type="EMBL" id="GHI87075.1"/>
    </source>
</evidence>
<dbReference type="InterPro" id="IPR006311">
    <property type="entry name" value="TAT_signal"/>
</dbReference>
<proteinExistence type="predicted"/>
<reference evidence="2" key="1">
    <citation type="submission" date="2020-09" db="EMBL/GenBank/DDBJ databases">
        <title>Whole genome shotgun sequence of Streptomyces xanthophaeus NBRC 12829.</title>
        <authorList>
            <person name="Komaki H."/>
            <person name="Tamura T."/>
        </authorList>
    </citation>
    <scope>NUCLEOTIDE SEQUENCE</scope>
    <source>
        <strain evidence="2">NBRC 12829</strain>
    </source>
</reference>
<dbReference type="AlphaFoldDB" id="A0A919GZF2"/>
<dbReference type="EMBL" id="BNEE01000006">
    <property type="protein sequence ID" value="GHI87075.1"/>
    <property type="molecule type" value="Genomic_DNA"/>
</dbReference>